<dbReference type="STRING" id="1277257.G293_00565"/>
<dbReference type="KEGG" id="lau:G293_00565"/>
<organism evidence="1 2">
    <name type="scientific">Candidatus Liberibacter africanus PTSAPSY</name>
    <dbReference type="NCBI Taxonomy" id="1277257"/>
    <lineage>
        <taxon>Bacteria</taxon>
        <taxon>Pseudomonadati</taxon>
        <taxon>Pseudomonadota</taxon>
        <taxon>Alphaproteobacteria</taxon>
        <taxon>Hyphomicrobiales</taxon>
        <taxon>Rhizobiaceae</taxon>
        <taxon>Liberibacter</taxon>
    </lineage>
</organism>
<gene>
    <name evidence="1" type="ORF">G293_00565</name>
</gene>
<proteinExistence type="predicted"/>
<name>A0A0G3I1M5_LIBAF</name>
<sequence>MGGDRVASRNEIQKLLSYCSEDDLITEQHVKDIICDTHVLYIEEIINATLQGKTYHALMLADFFSHQKCRQMLY</sequence>
<reference evidence="1 2" key="1">
    <citation type="journal article" date="2015" name="Genome Announc.">
        <title>Complete Genome Sequence of 'Candidatus Liberibacter africanus,' a Bacterium Associated with Citrus Huanglongbing.</title>
        <authorList>
            <person name="Lin H."/>
            <person name="Pietersen G."/>
            <person name="Han C."/>
            <person name="Read D.A."/>
            <person name="Lou B."/>
            <person name="Gupta G."/>
            <person name="Civerolo E.L."/>
        </authorList>
    </citation>
    <scope>NUCLEOTIDE SEQUENCE [LARGE SCALE GENOMIC DNA]</scope>
    <source>
        <strain evidence="1 2">PTSAPSY</strain>
    </source>
</reference>
<evidence type="ECO:0000313" key="2">
    <source>
        <dbReference type="Proteomes" id="UP000035503"/>
    </source>
</evidence>
<protein>
    <submittedName>
        <fullName evidence="1">DNA polymerase III subunit delta</fullName>
    </submittedName>
</protein>
<dbReference type="AlphaFoldDB" id="A0A0G3I1M5"/>
<evidence type="ECO:0000313" key="1">
    <source>
        <dbReference type="EMBL" id="AKK19759.1"/>
    </source>
</evidence>
<dbReference type="PATRIC" id="fig|1277257.4.peg.127"/>
<keyword evidence="2" id="KW-1185">Reference proteome</keyword>
<dbReference type="Proteomes" id="UP000035503">
    <property type="component" value="Chromosome"/>
</dbReference>
<accession>A0A0G3I1M5</accession>
<dbReference type="EMBL" id="CP004021">
    <property type="protein sequence ID" value="AKK19759.1"/>
    <property type="molecule type" value="Genomic_DNA"/>
</dbReference>